<organism evidence="1 2">
    <name type="scientific">Phytophthora megakarya</name>
    <dbReference type="NCBI Taxonomy" id="4795"/>
    <lineage>
        <taxon>Eukaryota</taxon>
        <taxon>Sar</taxon>
        <taxon>Stramenopiles</taxon>
        <taxon>Oomycota</taxon>
        <taxon>Peronosporomycetes</taxon>
        <taxon>Peronosporales</taxon>
        <taxon>Peronosporaceae</taxon>
        <taxon>Phytophthora</taxon>
    </lineage>
</organism>
<dbReference type="Proteomes" id="UP000198211">
    <property type="component" value="Unassembled WGS sequence"/>
</dbReference>
<keyword evidence="2" id="KW-1185">Reference proteome</keyword>
<evidence type="ECO:0000313" key="1">
    <source>
        <dbReference type="EMBL" id="OWY91988.1"/>
    </source>
</evidence>
<dbReference type="AlphaFoldDB" id="A0A225UG45"/>
<accession>A0A225UG45</accession>
<feature type="non-terminal residue" evidence="1">
    <location>
        <position position="312"/>
    </location>
</feature>
<sequence length="312" mass="34682">MWNKPVFLLDHETTRATSSLVANTNLTLEETIRVWRGQTPASPTPNKALNSKCFEWLLHGYDHLDQLISTATHGWVQHEFRVAGIPYNRPVPNHKSASVMRNALIRSIRKGQRDGTYLVVSKAVAEYWKLHYSPFGCVEKADADPDIEARVIHDLSSPAGSSTNAWSDQDDIPKLVYELVDVIARRIIELKIANPSLLIKLMKGDVNSAYKNLHVHEAVSAYFAGTIHDEDVVVIDLALPFGWTSSAAHYGVFGKAISFLVRHESPNSLNPSDPDAALFFCYDWVDDHGLVEHDTGNRLAACDSALQLAMVA</sequence>
<name>A0A225UG45_9STRA</name>
<protein>
    <submittedName>
        <fullName evidence="1">Uncharacterized protein</fullName>
    </submittedName>
</protein>
<evidence type="ECO:0000313" key="2">
    <source>
        <dbReference type="Proteomes" id="UP000198211"/>
    </source>
</evidence>
<dbReference type="OrthoDB" id="116062at2759"/>
<gene>
    <name evidence="1" type="ORF">PHMEG_00039185</name>
</gene>
<proteinExistence type="predicted"/>
<reference evidence="2" key="1">
    <citation type="submission" date="2017-03" db="EMBL/GenBank/DDBJ databases">
        <title>Phytopthora megakarya and P. palmivora, two closely related causual agents of cacao black pod achieved similar genome size and gene model numbers by different mechanisms.</title>
        <authorList>
            <person name="Ali S."/>
            <person name="Shao J."/>
            <person name="Larry D.J."/>
            <person name="Kronmiller B."/>
            <person name="Shen D."/>
            <person name="Strem M.D."/>
            <person name="Melnick R.L."/>
            <person name="Guiltinan M.J."/>
            <person name="Tyler B.M."/>
            <person name="Meinhardt L.W."/>
            <person name="Bailey B.A."/>
        </authorList>
    </citation>
    <scope>NUCLEOTIDE SEQUENCE [LARGE SCALE GENOMIC DNA]</scope>
    <source>
        <strain evidence="2">zdho120</strain>
    </source>
</reference>
<dbReference type="EMBL" id="NBNE01019023">
    <property type="protein sequence ID" value="OWY91988.1"/>
    <property type="molecule type" value="Genomic_DNA"/>
</dbReference>
<comment type="caution">
    <text evidence="1">The sequence shown here is derived from an EMBL/GenBank/DDBJ whole genome shotgun (WGS) entry which is preliminary data.</text>
</comment>